<organism evidence="2 3">
    <name type="scientific">Agaricus bisporus var. burnettii</name>
    <dbReference type="NCBI Taxonomy" id="192524"/>
    <lineage>
        <taxon>Eukaryota</taxon>
        <taxon>Fungi</taxon>
        <taxon>Dikarya</taxon>
        <taxon>Basidiomycota</taxon>
        <taxon>Agaricomycotina</taxon>
        <taxon>Agaricomycetes</taxon>
        <taxon>Agaricomycetidae</taxon>
        <taxon>Agaricales</taxon>
        <taxon>Agaricineae</taxon>
        <taxon>Agaricaceae</taxon>
        <taxon>Agaricus</taxon>
    </lineage>
</organism>
<dbReference type="PANTHER" id="PTHR33050">
    <property type="entry name" value="REVERSE TRANSCRIPTASE DOMAIN-CONTAINING PROTEIN"/>
    <property type="match status" value="1"/>
</dbReference>
<feature type="compositionally biased region" description="Polar residues" evidence="1">
    <location>
        <begin position="427"/>
        <end position="438"/>
    </location>
</feature>
<evidence type="ECO:0000313" key="3">
    <source>
        <dbReference type="Proteomes" id="UP000629468"/>
    </source>
</evidence>
<proteinExistence type="predicted"/>
<dbReference type="Proteomes" id="UP000629468">
    <property type="component" value="Unassembled WGS sequence"/>
</dbReference>
<feature type="region of interest" description="Disordered" evidence="1">
    <location>
        <begin position="47"/>
        <end position="138"/>
    </location>
</feature>
<dbReference type="InterPro" id="IPR052055">
    <property type="entry name" value="Hepadnavirus_pol/RT"/>
</dbReference>
<comment type="caution">
    <text evidence="2">The sequence shown here is derived from an EMBL/GenBank/DDBJ whole genome shotgun (WGS) entry which is preliminary data.</text>
</comment>
<reference evidence="2 3" key="1">
    <citation type="journal article" name="Sci. Rep.">
        <title>Telomere-to-telomere assembled and centromere annotated genomes of the two main subspecies of the button mushroom Agaricus bisporus reveal especially polymorphic chromosome ends.</title>
        <authorList>
            <person name="Sonnenberg A.S.M."/>
            <person name="Sedaghat-Telgerd N."/>
            <person name="Lavrijssen B."/>
            <person name="Ohm R.A."/>
            <person name="Hendrickx P.M."/>
            <person name="Scholtmeijer K."/>
            <person name="Baars J.J.P."/>
            <person name="van Peer A."/>
        </authorList>
    </citation>
    <scope>NUCLEOTIDE SEQUENCE [LARGE SCALE GENOMIC DNA]</scope>
    <source>
        <strain evidence="2 3">H119_p4</strain>
    </source>
</reference>
<protein>
    <submittedName>
        <fullName evidence="2">Uncharacterized protein</fullName>
    </submittedName>
</protein>
<evidence type="ECO:0000313" key="2">
    <source>
        <dbReference type="EMBL" id="KAF7763988.1"/>
    </source>
</evidence>
<feature type="region of interest" description="Disordered" evidence="1">
    <location>
        <begin position="393"/>
        <end position="438"/>
    </location>
</feature>
<dbReference type="AlphaFoldDB" id="A0A8H7C846"/>
<accession>A0A8H7C846</accession>
<evidence type="ECO:0000256" key="1">
    <source>
        <dbReference type="SAM" id="MobiDB-lite"/>
    </source>
</evidence>
<dbReference type="EMBL" id="JABXXO010000011">
    <property type="protein sequence ID" value="KAF7763988.1"/>
    <property type="molecule type" value="Genomic_DNA"/>
</dbReference>
<feature type="compositionally biased region" description="Basic and acidic residues" evidence="1">
    <location>
        <begin position="50"/>
        <end position="67"/>
    </location>
</feature>
<sequence>MPEARLTRDPTEDVPPDFTSAAFEGVRQAVTAGSNVSEEEAAELLLSSWTRDHEEKVRRWEQQQREDQEADIDQPQDVRRSNSPPPAPRPVSPLLNPDQERGRSPVSPAHSPERDLSPAPEKKRRINEIQRGKQVEAARVPQPSAYALKKLRNFDYVELWYFTEKGCEEALSSATSSPSDVFALSRVAGTLALKSLDASTASRAAIPDERLSWRDVSVAQKLLLHHMKEQGWPEEHVSTLATFFFRLEYHDIRRISSLGDEVIVRYQAEVRREWHRLISSPKVQKVFDIGDISDKRLDTIERQLIKQEQMDSFSFSSTPSKLLLLLTPPPLRWRTTCLLSQSIAYTRVSPPAFRVISRTRIHILSYGIHAHMLASLAFTHALAAQIQSLELVSPTKGPRQKRTRQEGGDQGEEASKAGTRPFKRQKSGSSLPQGSSTQTSLSACTRCLGRHPHDVASCPATTLWDKSTPVRCDWNKQKRLVNPKDMSAQVAGALSTERNLASLPKTLTLSTPYVLEKWQDFLDRFNLSERYPSFIDNLQHGFNAGIPAITSTLAPFNHPSVVQYSNQLLSIVQREFAQGRYFGPYSEAQVIDLIGPFQSSPLSIIPKPGKPGKFRLIQNFSHPYTSTQGRLSINSYIDPARLPEGSQAATRDVKEAYRTIPIHPSQWPGMVVRLPGPNNFAIDTRDAFGLSSGAGLYGTVADVGVEIMRAIGMGPITKWVDDHLFFRIPRASLQTYNEIRQDAAAVIRQSQGRIHQNGRIWFRGNLLPDDRFEEYCEDMTLPLQDLASCSPRAPHDGVFAYSMKDIDDLSQKLGIPWERDKDQPFSSKVTYIGLDWDLKEKTVALSEKKKRKYLDEVKEWQRYRTHDLQEAQKLHGKLLHACLVITRGKAYLRSIEAFIAIFHDKPFLKRTPPKKLYEDLQWWRDILGASTTPQRQLPGLRPVADIGAFSDASSTIGIGIVVGERWRAWRLLPGWRTEERDIGWAEAVGFLFLCMAVTEVHKNTDHRVYGDNKGVVEGWWNGRSRNSPTNDIFKLVHEISHRQGINFFTRYVPTNLNPADGPSRGVYGNRDLLLPPIVIPNQLRHFVVNYDAPRSQAELLLMAQNALPLPLPKPAPLPASSRPQYLPEEQDFPPLLKAAPLAI</sequence>
<gene>
    <name evidence="2" type="ORF">Agabi119p4_8525</name>
</gene>
<dbReference type="PANTHER" id="PTHR33050:SF7">
    <property type="entry name" value="RIBONUCLEASE H"/>
    <property type="match status" value="1"/>
</dbReference>
<feature type="compositionally biased region" description="Basic and acidic residues" evidence="1">
    <location>
        <begin position="126"/>
        <end position="136"/>
    </location>
</feature>
<name>A0A8H7C846_AGABI</name>